<dbReference type="AlphaFoldDB" id="A0A377WLC6"/>
<organism evidence="3 4">
    <name type="scientific">Klebsiella pneumoniae</name>
    <dbReference type="NCBI Taxonomy" id="573"/>
    <lineage>
        <taxon>Bacteria</taxon>
        <taxon>Pseudomonadati</taxon>
        <taxon>Pseudomonadota</taxon>
        <taxon>Gammaproteobacteria</taxon>
        <taxon>Enterobacterales</taxon>
        <taxon>Enterobacteriaceae</taxon>
        <taxon>Klebsiella/Raoultella group</taxon>
        <taxon>Klebsiella</taxon>
        <taxon>Klebsiella pneumoniae complex</taxon>
    </lineage>
</organism>
<dbReference type="Pfam" id="PF00196">
    <property type="entry name" value="GerE"/>
    <property type="match status" value="1"/>
</dbReference>
<proteinExistence type="predicted"/>
<dbReference type="GO" id="GO:0006355">
    <property type="term" value="P:regulation of DNA-templated transcription"/>
    <property type="evidence" value="ECO:0007669"/>
    <property type="project" value="InterPro"/>
</dbReference>
<accession>A0A377WLC6</accession>
<dbReference type="CDD" id="cd06170">
    <property type="entry name" value="LuxR_C_like"/>
    <property type="match status" value="1"/>
</dbReference>
<gene>
    <name evidence="3" type="primary">rcsB_2</name>
    <name evidence="3" type="ORF">NCTC8849_04274</name>
</gene>
<dbReference type="EMBL" id="UGLC01000002">
    <property type="protein sequence ID" value="STT55654.1"/>
    <property type="molecule type" value="Genomic_DNA"/>
</dbReference>
<dbReference type="InterPro" id="IPR016032">
    <property type="entry name" value="Sig_transdc_resp-reg_C-effctor"/>
</dbReference>
<name>A0A377WLC6_KLEPN</name>
<evidence type="ECO:0000256" key="1">
    <source>
        <dbReference type="ARBA" id="ARBA00023125"/>
    </source>
</evidence>
<dbReference type="InterPro" id="IPR036388">
    <property type="entry name" value="WH-like_DNA-bd_sf"/>
</dbReference>
<dbReference type="SMART" id="SM00421">
    <property type="entry name" value="HTH_LUXR"/>
    <property type="match status" value="1"/>
</dbReference>
<sequence>MLRLFAEGFLVTEIAKKLNRSIKTISSQKKSAMMKLGVENDIALLNYLSSVSLSATDKE</sequence>
<keyword evidence="1 3" id="KW-0238">DNA-binding</keyword>
<dbReference type="PROSITE" id="PS00622">
    <property type="entry name" value="HTH_LUXR_1"/>
    <property type="match status" value="1"/>
</dbReference>
<protein>
    <submittedName>
        <fullName evidence="3">DNA-binding capsular synthesis response regulator RcsB</fullName>
    </submittedName>
</protein>
<reference evidence="3 4" key="1">
    <citation type="submission" date="2018-06" db="EMBL/GenBank/DDBJ databases">
        <authorList>
            <consortium name="Pathogen Informatics"/>
            <person name="Doyle S."/>
        </authorList>
    </citation>
    <scope>NUCLEOTIDE SEQUENCE [LARGE SCALE GENOMIC DNA]</scope>
    <source>
        <strain evidence="3 4">NCTC8849</strain>
    </source>
</reference>
<dbReference type="SUPFAM" id="SSF46894">
    <property type="entry name" value="C-terminal effector domain of the bipartite response regulators"/>
    <property type="match status" value="1"/>
</dbReference>
<dbReference type="PROSITE" id="PS50043">
    <property type="entry name" value="HTH_LUXR_2"/>
    <property type="match status" value="1"/>
</dbReference>
<evidence type="ECO:0000313" key="3">
    <source>
        <dbReference type="EMBL" id="STT55654.1"/>
    </source>
</evidence>
<evidence type="ECO:0000259" key="2">
    <source>
        <dbReference type="PROSITE" id="PS50043"/>
    </source>
</evidence>
<dbReference type="Gene3D" id="1.10.10.10">
    <property type="entry name" value="Winged helix-like DNA-binding domain superfamily/Winged helix DNA-binding domain"/>
    <property type="match status" value="1"/>
</dbReference>
<evidence type="ECO:0000313" key="4">
    <source>
        <dbReference type="Proteomes" id="UP000254799"/>
    </source>
</evidence>
<dbReference type="GO" id="GO:0003677">
    <property type="term" value="F:DNA binding"/>
    <property type="evidence" value="ECO:0007669"/>
    <property type="project" value="UniProtKB-KW"/>
</dbReference>
<feature type="domain" description="HTH luxR-type" evidence="2">
    <location>
        <begin position="1"/>
        <end position="52"/>
    </location>
</feature>
<dbReference type="Proteomes" id="UP000254799">
    <property type="component" value="Unassembled WGS sequence"/>
</dbReference>
<dbReference type="InterPro" id="IPR000792">
    <property type="entry name" value="Tscrpt_reg_LuxR_C"/>
</dbReference>